<name>U6L8T8_9EIME</name>
<evidence type="ECO:0000256" key="1">
    <source>
        <dbReference type="SAM" id="MobiDB-lite"/>
    </source>
</evidence>
<protein>
    <submittedName>
        <fullName evidence="2">Uncharacterized protein</fullName>
    </submittedName>
</protein>
<reference evidence="2" key="2">
    <citation type="submission" date="2013-10" db="EMBL/GenBank/DDBJ databases">
        <authorList>
            <person name="Aslett M."/>
        </authorList>
    </citation>
    <scope>NUCLEOTIDE SEQUENCE [LARGE SCALE GENOMIC DNA]</scope>
    <source>
        <strain evidence="2">Houghton</strain>
    </source>
</reference>
<organism evidence="2 3">
    <name type="scientific">Eimeria brunetti</name>
    <dbReference type="NCBI Taxonomy" id="51314"/>
    <lineage>
        <taxon>Eukaryota</taxon>
        <taxon>Sar</taxon>
        <taxon>Alveolata</taxon>
        <taxon>Apicomplexa</taxon>
        <taxon>Conoidasida</taxon>
        <taxon>Coccidia</taxon>
        <taxon>Eucoccidiorida</taxon>
        <taxon>Eimeriorina</taxon>
        <taxon>Eimeriidae</taxon>
        <taxon>Eimeria</taxon>
    </lineage>
</organism>
<dbReference type="EMBL" id="HG710424">
    <property type="protein sequence ID" value="CDJ46576.1"/>
    <property type="molecule type" value="Genomic_DNA"/>
</dbReference>
<proteinExistence type="predicted"/>
<gene>
    <name evidence="2" type="ORF">EBH_0067160</name>
</gene>
<sequence length="260" mass="29205">MHACMHAWKGVGSTYRCRGWGCWDRGGWGGIVSLETIPAPRPSGVGCLQGDTPHPGGIVSLETIPAPEGPAGVGCLQGDTPQPLGIVSLETIPAPGAFRCGVSPRRHPTTPWDRLQGDDPSPRGLQVWGVSLEPKPHSLRPRGSSPWRRSQGLGSDCLRRRQLNPLDPSPTNQQQHQKQETKRRQKGDRKGTGGGRRQETEDRRRQKGDRDRKETERRQEETERRQEETERRQKGDRRRQETGDKMTQETERRREEIGGD</sequence>
<accession>U6L8T8</accession>
<dbReference type="AlphaFoldDB" id="U6L8T8"/>
<reference evidence="2" key="1">
    <citation type="submission" date="2013-10" db="EMBL/GenBank/DDBJ databases">
        <title>Genomic analysis of the causative agents of coccidiosis in chickens.</title>
        <authorList>
            <person name="Reid A.J."/>
            <person name="Blake D."/>
            <person name="Billington K."/>
            <person name="Browne H."/>
            <person name="Dunn M."/>
            <person name="Hung S."/>
            <person name="Kawahara F."/>
            <person name="Miranda-Saavedra D."/>
            <person name="Mourier T."/>
            <person name="Nagra H."/>
            <person name="Otto T.D."/>
            <person name="Rawlings N."/>
            <person name="Sanchez A."/>
            <person name="Sanders M."/>
            <person name="Subramaniam C."/>
            <person name="Tay Y."/>
            <person name="Dear P."/>
            <person name="Doerig C."/>
            <person name="Gruber A."/>
            <person name="Parkinson J."/>
            <person name="Shirley M."/>
            <person name="Wan K.L."/>
            <person name="Berriman M."/>
            <person name="Tomley F."/>
            <person name="Pain A."/>
        </authorList>
    </citation>
    <scope>NUCLEOTIDE SEQUENCE [LARGE SCALE GENOMIC DNA]</scope>
    <source>
        <strain evidence="2">Houghton</strain>
    </source>
</reference>
<feature type="region of interest" description="Disordered" evidence="1">
    <location>
        <begin position="101"/>
        <end position="260"/>
    </location>
</feature>
<evidence type="ECO:0000313" key="2">
    <source>
        <dbReference type="EMBL" id="CDJ46576.1"/>
    </source>
</evidence>
<keyword evidence="3" id="KW-1185">Reference proteome</keyword>
<dbReference type="Proteomes" id="UP000030750">
    <property type="component" value="Unassembled WGS sequence"/>
</dbReference>
<dbReference type="VEuPathDB" id="ToxoDB:EBH_0067160"/>
<evidence type="ECO:0000313" key="3">
    <source>
        <dbReference type="Proteomes" id="UP000030750"/>
    </source>
</evidence>
<feature type="compositionally biased region" description="Basic and acidic residues" evidence="1">
    <location>
        <begin position="177"/>
        <end position="260"/>
    </location>
</feature>